<sequence length="98" mass="11461">MKDIDDNSGYAALWLWFGLSRAGWLTMPRVLLHEMPDDWQRRMAELLNEWSDAWPNQPDVVPHVSFKCAGKFVKGPGWISNYRYPDRAAINELRIADR</sequence>
<dbReference type="Proteomes" id="UP000550401">
    <property type="component" value="Unassembled WGS sequence"/>
</dbReference>
<keyword evidence="1" id="KW-0472">Membrane</keyword>
<dbReference type="RefSeq" id="WP_182529211.1">
    <property type="nucleotide sequence ID" value="NZ_JACGXL010000001.1"/>
</dbReference>
<proteinExistence type="predicted"/>
<dbReference type="EMBL" id="JACGXL010000001">
    <property type="protein sequence ID" value="MBA8886100.1"/>
    <property type="molecule type" value="Genomic_DNA"/>
</dbReference>
<evidence type="ECO:0000313" key="3">
    <source>
        <dbReference type="Proteomes" id="UP000550401"/>
    </source>
</evidence>
<gene>
    <name evidence="2" type="ORF">FHW12_000291</name>
</gene>
<keyword evidence="1" id="KW-1133">Transmembrane helix</keyword>
<dbReference type="AlphaFoldDB" id="A0A839EYW3"/>
<accession>A0A839EYW3</accession>
<feature type="transmembrane region" description="Helical" evidence="1">
    <location>
        <begin position="12"/>
        <end position="32"/>
    </location>
</feature>
<reference evidence="2 3" key="1">
    <citation type="submission" date="2020-07" db="EMBL/GenBank/DDBJ databases">
        <title>Genomic Encyclopedia of Type Strains, Phase IV (KMG-V): Genome sequencing to study the core and pangenomes of soil and plant-associated prokaryotes.</title>
        <authorList>
            <person name="Whitman W."/>
        </authorList>
    </citation>
    <scope>NUCLEOTIDE SEQUENCE [LARGE SCALE GENOMIC DNA]</scope>
    <source>
        <strain evidence="2 3">RH2WT43</strain>
    </source>
</reference>
<protein>
    <submittedName>
        <fullName evidence="2">Uncharacterized protein</fullName>
    </submittedName>
</protein>
<evidence type="ECO:0000256" key="1">
    <source>
        <dbReference type="SAM" id="Phobius"/>
    </source>
</evidence>
<organism evidence="2 3">
    <name type="scientific">Dokdonella fugitiva</name>
    <dbReference type="NCBI Taxonomy" id="328517"/>
    <lineage>
        <taxon>Bacteria</taxon>
        <taxon>Pseudomonadati</taxon>
        <taxon>Pseudomonadota</taxon>
        <taxon>Gammaproteobacteria</taxon>
        <taxon>Lysobacterales</taxon>
        <taxon>Rhodanobacteraceae</taxon>
        <taxon>Dokdonella</taxon>
    </lineage>
</organism>
<name>A0A839EYW3_9GAMM</name>
<keyword evidence="3" id="KW-1185">Reference proteome</keyword>
<comment type="caution">
    <text evidence="2">The sequence shown here is derived from an EMBL/GenBank/DDBJ whole genome shotgun (WGS) entry which is preliminary data.</text>
</comment>
<keyword evidence="1" id="KW-0812">Transmembrane</keyword>
<evidence type="ECO:0000313" key="2">
    <source>
        <dbReference type="EMBL" id="MBA8886100.1"/>
    </source>
</evidence>